<reference evidence="2 3" key="1">
    <citation type="submission" date="2018-06" db="EMBL/GenBank/DDBJ databases">
        <title>Population genomics shows no distinction between pathogenic Candida krusei and environmental Pichia kudriavzevii: One species, four names.</title>
        <authorList>
            <person name="Douglass A.P."/>
            <person name="Offei B."/>
            <person name="Braun-Galleani S."/>
            <person name="Coughlan A.Y."/>
            <person name="Martos A."/>
            <person name="Ortiz-Merino R.A."/>
            <person name="Byrne K.P."/>
            <person name="Wolfe K.H."/>
        </authorList>
    </citation>
    <scope>NUCLEOTIDE SEQUENCE [LARGE SCALE GENOMIC DNA]</scope>
    <source>
        <strain evidence="2 3">CBS573</strain>
    </source>
</reference>
<evidence type="ECO:0000256" key="1">
    <source>
        <dbReference type="SAM" id="MobiDB-lite"/>
    </source>
</evidence>
<evidence type="ECO:0000313" key="2">
    <source>
        <dbReference type="EMBL" id="AWU78370.1"/>
    </source>
</evidence>
<gene>
    <name evidence="2" type="ORF">C5L36_0E04250</name>
</gene>
<feature type="compositionally biased region" description="Basic and acidic residues" evidence="1">
    <location>
        <begin position="170"/>
        <end position="196"/>
    </location>
</feature>
<accession>A0A2U9RA57</accession>
<evidence type="ECO:0000313" key="3">
    <source>
        <dbReference type="Proteomes" id="UP000249293"/>
    </source>
</evidence>
<dbReference type="EMBL" id="CP028777">
    <property type="protein sequence ID" value="AWU78370.1"/>
    <property type="molecule type" value="Genomic_DNA"/>
</dbReference>
<feature type="region of interest" description="Disordered" evidence="1">
    <location>
        <begin position="164"/>
        <end position="201"/>
    </location>
</feature>
<dbReference type="Proteomes" id="UP000249293">
    <property type="component" value="Chromosome 5"/>
</dbReference>
<dbReference type="KEGG" id="pkz:C5L36_0E04250"/>
<proteinExistence type="predicted"/>
<dbReference type="AlphaFoldDB" id="A0A2U9RA57"/>
<protein>
    <submittedName>
        <fullName evidence="2">Uncharacterized protein</fullName>
    </submittedName>
</protein>
<organism evidence="2 3">
    <name type="scientific">Pichia kudriavzevii</name>
    <name type="common">Yeast</name>
    <name type="synonym">Issatchenkia orientalis</name>
    <dbReference type="NCBI Taxonomy" id="4909"/>
    <lineage>
        <taxon>Eukaryota</taxon>
        <taxon>Fungi</taxon>
        <taxon>Dikarya</taxon>
        <taxon>Ascomycota</taxon>
        <taxon>Saccharomycotina</taxon>
        <taxon>Pichiomycetes</taxon>
        <taxon>Pichiales</taxon>
        <taxon>Pichiaceae</taxon>
        <taxon>Pichia</taxon>
    </lineage>
</organism>
<keyword evidence="3" id="KW-1185">Reference proteome</keyword>
<dbReference type="GeneID" id="40386229"/>
<name>A0A2U9RA57_PICKU</name>
<sequence>MMREMDGRDRLWEAINRENGDENTIRKDNIVMREALMRFLGATGRGEEKRVGVQRSQHYAVNVEDKYARDGCEIKDESEDDLEYNDDEDFDLEYVSKSNDIRRVPPEFVSYKGESHEESIGEVAARYNVSKSIIGPVLHTIRSIDKRWRSKRNDRVRKRVRNVVKPRERRRSEVARPKQGPEEPKDVFHTEGDTNRKGAGINTIGETLFKMMEDVEDEMFV</sequence>
<dbReference type="RefSeq" id="XP_029323846.1">
    <property type="nucleotide sequence ID" value="XM_029467986.1"/>
</dbReference>
<dbReference type="VEuPathDB" id="FungiDB:C5L36_0E04250"/>